<dbReference type="GO" id="GO:0009102">
    <property type="term" value="P:biotin biosynthetic process"/>
    <property type="evidence" value="ECO:0007669"/>
    <property type="project" value="UniProtKB-UniRule"/>
</dbReference>
<keyword evidence="2" id="KW-0479">Metal-binding</keyword>
<proteinExistence type="inferred from homology"/>
<dbReference type="STRING" id="1162668.LFE_1830"/>
<sequence length="237" mass="24874">MGHGVMITGTDTGVGKTAIGVMLCELLSRQGVRVRPRKPVESGCIESIDGLVGSDGLAYYKASGGVEPLSRICRYCLKPPLSPARAAFLQGVDICLQDMIEACHDGVDAGDFLLVEGAGGFCSPMAKDGLNSDLALALGLPVLLVTSDRLGAIHQTISTAEAIAHRGLALAGVVLNQVAPDIDPSMRNADFLSRWLGRDVIEVAHLPVCEVSGRLDYPPGLVDLATRLSDGSAMEFF</sequence>
<dbReference type="GO" id="GO:0005524">
    <property type="term" value="F:ATP binding"/>
    <property type="evidence" value="ECO:0007669"/>
    <property type="project" value="UniProtKB-UniRule"/>
</dbReference>
<dbReference type="NCBIfam" id="TIGR00347">
    <property type="entry name" value="bioD"/>
    <property type="match status" value="1"/>
</dbReference>
<accession>I0IQF9</accession>
<dbReference type="GO" id="GO:0005829">
    <property type="term" value="C:cytosol"/>
    <property type="evidence" value="ECO:0007669"/>
    <property type="project" value="TreeGrafter"/>
</dbReference>
<keyword evidence="1 2" id="KW-0093">Biotin biosynthesis</keyword>
<dbReference type="SUPFAM" id="SSF52540">
    <property type="entry name" value="P-loop containing nucleoside triphosphate hydrolases"/>
    <property type="match status" value="1"/>
</dbReference>
<dbReference type="UniPathway" id="UPA00078">
    <property type="reaction ID" value="UER00161"/>
</dbReference>
<dbReference type="HAMAP" id="MF_00336">
    <property type="entry name" value="BioD"/>
    <property type="match status" value="1"/>
</dbReference>
<keyword evidence="2" id="KW-0067">ATP-binding</keyword>
<dbReference type="GO" id="GO:0000287">
    <property type="term" value="F:magnesium ion binding"/>
    <property type="evidence" value="ECO:0007669"/>
    <property type="project" value="UniProtKB-UniRule"/>
</dbReference>
<dbReference type="CDD" id="cd03109">
    <property type="entry name" value="DTBS"/>
    <property type="match status" value="1"/>
</dbReference>
<dbReference type="OrthoDB" id="9802097at2"/>
<feature type="binding site" evidence="2">
    <location>
        <begin position="116"/>
        <end position="119"/>
    </location>
    <ligand>
        <name>ATP</name>
        <dbReference type="ChEBI" id="CHEBI:30616"/>
    </ligand>
</feature>
<keyword evidence="2" id="KW-0963">Cytoplasm</keyword>
<comment type="subcellular location">
    <subcellularLocation>
        <location evidence="2">Cytoplasm</location>
    </subcellularLocation>
</comment>
<dbReference type="Gene3D" id="3.40.50.300">
    <property type="entry name" value="P-loop containing nucleotide triphosphate hydrolases"/>
    <property type="match status" value="1"/>
</dbReference>
<dbReference type="KEGG" id="lfc:LFE_1830"/>
<dbReference type="PANTHER" id="PTHR43210">
    <property type="entry name" value="DETHIOBIOTIN SYNTHETASE"/>
    <property type="match status" value="1"/>
</dbReference>
<reference evidence="3 4" key="1">
    <citation type="journal article" date="2012" name="J. Bacteriol.">
        <title>Complete Genome Sequence of Leptospirillum ferrooxidans Strain C2-3, Isolated from a Fresh Volcanic Ash Deposit on the Island of Miyake, Japan.</title>
        <authorList>
            <person name="Fujimura R."/>
            <person name="Sato Y."/>
            <person name="Nishizawa T."/>
            <person name="Oshima K."/>
            <person name="Kim S.-W."/>
            <person name="Hattori M."/>
            <person name="Kamijo T."/>
            <person name="Ohta H."/>
        </authorList>
    </citation>
    <scope>NUCLEOTIDE SEQUENCE [LARGE SCALE GENOMIC DNA]</scope>
    <source>
        <strain evidence="3 4">C2-3</strain>
    </source>
</reference>
<comment type="cofactor">
    <cofactor evidence="2">
        <name>Mg(2+)</name>
        <dbReference type="ChEBI" id="CHEBI:18420"/>
    </cofactor>
</comment>
<keyword evidence="2" id="KW-0460">Magnesium</keyword>
<evidence type="ECO:0000313" key="4">
    <source>
        <dbReference type="Proteomes" id="UP000007382"/>
    </source>
</evidence>
<evidence type="ECO:0000256" key="1">
    <source>
        <dbReference type="ARBA" id="ARBA00022756"/>
    </source>
</evidence>
<comment type="caution">
    <text evidence="2">Lacks conserved residue(s) required for the propagation of feature annotation.</text>
</comment>
<dbReference type="RefSeq" id="WP_014449992.1">
    <property type="nucleotide sequence ID" value="NC_017094.1"/>
</dbReference>
<evidence type="ECO:0000313" key="3">
    <source>
        <dbReference type="EMBL" id="BAM07508.1"/>
    </source>
</evidence>
<feature type="binding site" evidence="2">
    <location>
        <position position="42"/>
    </location>
    <ligand>
        <name>substrate</name>
    </ligand>
</feature>
<protein>
    <recommendedName>
        <fullName evidence="2">ATP-dependent dethiobiotin synthetase BioD</fullName>
        <ecNumber evidence="2">6.3.3.3</ecNumber>
    </recommendedName>
    <alternativeName>
        <fullName evidence="2">DTB synthetase</fullName>
        <shortName evidence="2">DTBS</shortName>
    </alternativeName>
    <alternativeName>
        <fullName evidence="2">Dethiobiotin synthase</fullName>
    </alternativeName>
</protein>
<feature type="binding site" evidence="2">
    <location>
        <position position="55"/>
    </location>
    <ligand>
        <name>Mg(2+)</name>
        <dbReference type="ChEBI" id="CHEBI:18420"/>
    </ligand>
</feature>
<dbReference type="InterPro" id="IPR027417">
    <property type="entry name" value="P-loop_NTPase"/>
</dbReference>
<feature type="binding site" evidence="2">
    <location>
        <position position="55"/>
    </location>
    <ligand>
        <name>ATP</name>
        <dbReference type="ChEBI" id="CHEBI:30616"/>
    </ligand>
</feature>
<feature type="binding site" evidence="2">
    <location>
        <position position="116"/>
    </location>
    <ligand>
        <name>Mg(2+)</name>
        <dbReference type="ChEBI" id="CHEBI:18420"/>
    </ligand>
</feature>
<dbReference type="Pfam" id="PF13500">
    <property type="entry name" value="AAA_26"/>
    <property type="match status" value="1"/>
</dbReference>
<feature type="active site" evidence="2">
    <location>
        <position position="38"/>
    </location>
</feature>
<name>I0IQF9_LEPFC</name>
<dbReference type="EC" id="6.3.3.3" evidence="2"/>
<evidence type="ECO:0000256" key="2">
    <source>
        <dbReference type="HAMAP-Rule" id="MF_00336"/>
    </source>
</evidence>
<feature type="binding site" evidence="2">
    <location>
        <position position="17"/>
    </location>
    <ligand>
        <name>Mg(2+)</name>
        <dbReference type="ChEBI" id="CHEBI:18420"/>
    </ligand>
</feature>
<dbReference type="HOGENOM" id="CLU_072551_3_1_0"/>
<comment type="subunit">
    <text evidence="2">Homodimer.</text>
</comment>
<reference evidence="4" key="2">
    <citation type="submission" date="2012-03" db="EMBL/GenBank/DDBJ databases">
        <title>The complete genome sequence of the pioneer microbe on fresh volcanic deposit, Leptospirillum ferrooxidans strain C2-3.</title>
        <authorList>
            <person name="Fujimura R."/>
            <person name="Sato Y."/>
            <person name="Nishizawa T."/>
            <person name="Nanba K."/>
            <person name="Oshima K."/>
            <person name="Hattori M."/>
            <person name="Kamijo T."/>
            <person name="Ohta H."/>
        </authorList>
    </citation>
    <scope>NUCLEOTIDE SEQUENCE [LARGE SCALE GENOMIC DNA]</scope>
    <source>
        <strain evidence="4">C2-3</strain>
    </source>
</reference>
<comment type="function">
    <text evidence="2">Catalyzes a mechanistically unusual reaction, the ATP-dependent insertion of CO2 between the N7 and N8 nitrogen atoms of 7,8-diaminopelargonic acid (DAPA, also called 7,8-diammoniononanoate) to form a ureido ring.</text>
</comment>
<organism evidence="3 4">
    <name type="scientific">Leptospirillum ferrooxidans (strain C2-3)</name>
    <dbReference type="NCBI Taxonomy" id="1162668"/>
    <lineage>
        <taxon>Bacteria</taxon>
        <taxon>Pseudomonadati</taxon>
        <taxon>Nitrospirota</taxon>
        <taxon>Nitrospiria</taxon>
        <taxon>Nitrospirales</taxon>
        <taxon>Nitrospiraceae</taxon>
        <taxon>Leptospirillum</taxon>
    </lineage>
</organism>
<comment type="catalytic activity">
    <reaction evidence="2">
        <text>(7R,8S)-7,8-diammoniononanoate + CO2 + ATP = (4R,5S)-dethiobiotin + ADP + phosphate + 3 H(+)</text>
        <dbReference type="Rhea" id="RHEA:15805"/>
        <dbReference type="ChEBI" id="CHEBI:15378"/>
        <dbReference type="ChEBI" id="CHEBI:16526"/>
        <dbReference type="ChEBI" id="CHEBI:30616"/>
        <dbReference type="ChEBI" id="CHEBI:43474"/>
        <dbReference type="ChEBI" id="CHEBI:149469"/>
        <dbReference type="ChEBI" id="CHEBI:149473"/>
        <dbReference type="ChEBI" id="CHEBI:456216"/>
        <dbReference type="EC" id="6.3.3.3"/>
    </reaction>
</comment>
<comment type="similarity">
    <text evidence="2">Belongs to the dethiobiotin synthetase family.</text>
</comment>
<dbReference type="EMBL" id="AP012342">
    <property type="protein sequence ID" value="BAM07508.1"/>
    <property type="molecule type" value="Genomic_DNA"/>
</dbReference>
<dbReference type="PATRIC" id="fig|1162668.3.peg.2177"/>
<keyword evidence="2" id="KW-0547">Nucleotide-binding</keyword>
<feature type="binding site" evidence="2">
    <location>
        <begin position="176"/>
        <end position="177"/>
    </location>
    <ligand>
        <name>ATP</name>
        <dbReference type="ChEBI" id="CHEBI:30616"/>
    </ligand>
</feature>
<dbReference type="PANTHER" id="PTHR43210:SF5">
    <property type="entry name" value="DETHIOBIOTIN SYNTHETASE"/>
    <property type="match status" value="1"/>
</dbReference>
<dbReference type="Proteomes" id="UP000007382">
    <property type="component" value="Chromosome"/>
</dbReference>
<keyword evidence="2" id="KW-0436">Ligase</keyword>
<dbReference type="GO" id="GO:0004141">
    <property type="term" value="F:dethiobiotin synthase activity"/>
    <property type="evidence" value="ECO:0007669"/>
    <property type="project" value="UniProtKB-UniRule"/>
</dbReference>
<gene>
    <name evidence="2" type="primary">bioD</name>
    <name evidence="3" type="ordered locus">LFE_1830</name>
</gene>
<dbReference type="InterPro" id="IPR004472">
    <property type="entry name" value="DTB_synth_BioD"/>
</dbReference>
<keyword evidence="4" id="KW-1185">Reference proteome</keyword>
<dbReference type="PIRSF" id="PIRSF006755">
    <property type="entry name" value="DTB_synth"/>
    <property type="match status" value="1"/>
</dbReference>
<dbReference type="eggNOG" id="COG0132">
    <property type="taxonomic scope" value="Bacteria"/>
</dbReference>
<comment type="pathway">
    <text evidence="2">Cofactor biosynthesis; biotin biosynthesis; biotin from 7,8-diaminononanoate: step 1/2.</text>
</comment>
<dbReference type="AlphaFoldDB" id="I0IQF9"/>